<feature type="region of interest" description="Disordered" evidence="1">
    <location>
        <begin position="223"/>
        <end position="246"/>
    </location>
</feature>
<proteinExistence type="predicted"/>
<comment type="caution">
    <text evidence="2">The sequence shown here is derived from an EMBL/GenBank/DDBJ whole genome shotgun (WGS) entry which is preliminary data.</text>
</comment>
<feature type="region of interest" description="Disordered" evidence="1">
    <location>
        <begin position="278"/>
        <end position="307"/>
    </location>
</feature>
<protein>
    <submittedName>
        <fullName evidence="2">Uncharacterized protein</fullName>
    </submittedName>
</protein>
<feature type="compositionally biased region" description="Basic and acidic residues" evidence="1">
    <location>
        <begin position="99"/>
        <end position="113"/>
    </location>
</feature>
<reference evidence="2 3" key="1">
    <citation type="journal article" date="2023" name="Res Sq">
        <title>Genomic and morphological characterization of Knufia obscura isolated from the Mars 2020 spacecraft assembly facility.</title>
        <authorList>
            <person name="Chander A.M."/>
            <person name="Teixeira M.M."/>
            <person name="Singh N.K."/>
            <person name="Williams M.P."/>
            <person name="Parker C.W."/>
            <person name="Leo P."/>
            <person name="Stajich J.E."/>
            <person name="Torok T."/>
            <person name="Tighe S."/>
            <person name="Mason C.E."/>
            <person name="Venkateswaran K."/>
        </authorList>
    </citation>
    <scope>NUCLEOTIDE SEQUENCE [LARGE SCALE GENOMIC DNA]</scope>
    <source>
        <strain evidence="2 3">CCFEE 5817</strain>
    </source>
</reference>
<dbReference type="EMBL" id="JAVHJV010000005">
    <property type="protein sequence ID" value="KAK5942411.1"/>
    <property type="molecule type" value="Genomic_DNA"/>
</dbReference>
<feature type="region of interest" description="Disordered" evidence="1">
    <location>
        <begin position="96"/>
        <end position="126"/>
    </location>
</feature>
<feature type="compositionally biased region" description="Basic and acidic residues" evidence="1">
    <location>
        <begin position="297"/>
        <end position="307"/>
    </location>
</feature>
<feature type="compositionally biased region" description="Polar residues" evidence="1">
    <location>
        <begin position="114"/>
        <end position="126"/>
    </location>
</feature>
<evidence type="ECO:0000256" key="1">
    <source>
        <dbReference type="SAM" id="MobiDB-lite"/>
    </source>
</evidence>
<organism evidence="2 3">
    <name type="scientific">Knufia obscura</name>
    <dbReference type="NCBI Taxonomy" id="1635080"/>
    <lineage>
        <taxon>Eukaryota</taxon>
        <taxon>Fungi</taxon>
        <taxon>Dikarya</taxon>
        <taxon>Ascomycota</taxon>
        <taxon>Pezizomycotina</taxon>
        <taxon>Eurotiomycetes</taxon>
        <taxon>Chaetothyriomycetidae</taxon>
        <taxon>Chaetothyriales</taxon>
        <taxon>Trichomeriaceae</taxon>
        <taxon>Knufia</taxon>
    </lineage>
</organism>
<dbReference type="Proteomes" id="UP001334248">
    <property type="component" value="Unassembled WGS sequence"/>
</dbReference>
<accession>A0ABR0RPA6</accession>
<dbReference type="GeneID" id="89998424"/>
<name>A0ABR0RPA6_9EURO</name>
<evidence type="ECO:0000313" key="3">
    <source>
        <dbReference type="Proteomes" id="UP001334248"/>
    </source>
</evidence>
<dbReference type="RefSeq" id="XP_064730501.1">
    <property type="nucleotide sequence ID" value="XM_064873397.1"/>
</dbReference>
<gene>
    <name evidence="2" type="ORF">PMZ80_004975</name>
</gene>
<sequence length="307" mass="33597">MPIDDLIQLALSNTLPYLAPQVTRLLLNTVNLARRALRNARLEAISPAVQTIEAEQLAIIRGLQTQLRNAIDSRSSASHTSESLPQRELTIVHNAESNDSDHDPKQAELHHSDTQTAPATQDPVSHSYVEQSILDTLHADDLAGDDVEAQLQRLLPDFLAQLDGLERDVASTPELSSNPSHLQPFSAPLQQVYPPQPHQAVQPTHDLLPSFSSPQEARTNIDLFPRSSDDSRGAEGLGAQPGVEQGHAQVDGISWRNLAHATEASRVMQRSFGLEVWPEVDDEQVQEGGNSRANIDSGDRRKSDDAT</sequence>
<keyword evidence="3" id="KW-1185">Reference proteome</keyword>
<evidence type="ECO:0000313" key="2">
    <source>
        <dbReference type="EMBL" id="KAK5942411.1"/>
    </source>
</evidence>